<organism evidence="1">
    <name type="scientific">Paraconexibacter sp. AEG42_29</name>
    <dbReference type="NCBI Taxonomy" id="2997339"/>
    <lineage>
        <taxon>Bacteria</taxon>
        <taxon>Bacillati</taxon>
        <taxon>Actinomycetota</taxon>
        <taxon>Thermoleophilia</taxon>
        <taxon>Solirubrobacterales</taxon>
        <taxon>Paraconexibacteraceae</taxon>
        <taxon>Paraconexibacter</taxon>
    </lineage>
</organism>
<reference evidence="1" key="1">
    <citation type="submission" date="2022-12" db="EMBL/GenBank/DDBJ databases">
        <title>Paraconexibacter alkalitolerans sp. nov. and Baekduia alba sp. nov., isolated from soil and emended description of the genera Paraconexibacter (Chun et al., 2020) and Baekduia (An et al., 2020).</title>
        <authorList>
            <person name="Vieira S."/>
            <person name="Huber K.J."/>
            <person name="Geppert A."/>
            <person name="Wolf J."/>
            <person name="Neumann-Schaal M."/>
            <person name="Muesken M."/>
            <person name="Overmann J."/>
        </authorList>
    </citation>
    <scope>NUCLEOTIDE SEQUENCE</scope>
    <source>
        <strain evidence="1">AEG42_29</strain>
    </source>
</reference>
<gene>
    <name evidence="1" type="primary">yokJ</name>
    <name evidence="1" type="ORF">DSM112329_02894</name>
</gene>
<evidence type="ECO:0000313" key="1">
    <source>
        <dbReference type="EMBL" id="XAY06033.1"/>
    </source>
</evidence>
<dbReference type="KEGG" id="parq:DSM112329_02894"/>
<protein>
    <submittedName>
        <fullName evidence="1">Antitoxin YokJ</fullName>
    </submittedName>
</protein>
<sequence>MHPPAGEPTVSAPAVLTADLAQMYAMCGGLGPLGERAWQVCTPPAFERASPRLLTPSIDREVSADYPDDVTVHCYVFADDGEGSSTGPHLVVDLHPARAGRFYDVFWDTYGLVGQMPVVATNAHDALVWLLAADDDKPSPLGDAYDK</sequence>
<proteinExistence type="predicted"/>
<dbReference type="AlphaFoldDB" id="A0AAU7AWG7"/>
<accession>A0AAU7AWG7</accession>
<dbReference type="EMBL" id="CP114014">
    <property type="protein sequence ID" value="XAY06033.1"/>
    <property type="molecule type" value="Genomic_DNA"/>
</dbReference>
<name>A0AAU7AWG7_9ACTN</name>